<organism evidence="1 2">
    <name type="scientific">Arthrobacter globiformis</name>
    <dbReference type="NCBI Taxonomy" id="1665"/>
    <lineage>
        <taxon>Bacteria</taxon>
        <taxon>Bacillati</taxon>
        <taxon>Actinomycetota</taxon>
        <taxon>Actinomycetes</taxon>
        <taxon>Micrococcales</taxon>
        <taxon>Micrococcaceae</taxon>
        <taxon>Arthrobacter</taxon>
    </lineage>
</organism>
<reference evidence="1 2" key="1">
    <citation type="submission" date="2018-04" db="EMBL/GenBank/DDBJ databases">
        <title>Bacteria isolated from cave deposits of Manipur.</title>
        <authorList>
            <person name="Sahoo D."/>
            <person name="Sarangthem I."/>
            <person name="Nandeibam J."/>
        </authorList>
    </citation>
    <scope>NUCLEOTIDE SEQUENCE [LARGE SCALE GENOMIC DNA]</scope>
    <source>
        <strain evidence="2">mrc11</strain>
    </source>
</reference>
<evidence type="ECO:0000313" key="2">
    <source>
        <dbReference type="Proteomes" id="UP000249166"/>
    </source>
</evidence>
<protein>
    <submittedName>
        <fullName evidence="1">Uncharacterized protein</fullName>
    </submittedName>
</protein>
<gene>
    <name evidence="1" type="ORF">DBZ45_04735</name>
</gene>
<dbReference type="Proteomes" id="UP000249166">
    <property type="component" value="Unassembled WGS sequence"/>
</dbReference>
<sequence>MQKDAQPFCNASLTTYGESASARLFKQTEFEAEIVGLTKAADPEMELGYFLKVLERYCPARVDAFDTVLKLHPEFGSPKGRV</sequence>
<dbReference type="AlphaFoldDB" id="A0A328HJI6"/>
<accession>A0A328HJI6</accession>
<name>A0A328HJI6_ARTGO</name>
<proteinExistence type="predicted"/>
<comment type="caution">
    <text evidence="1">The sequence shown here is derived from an EMBL/GenBank/DDBJ whole genome shotgun (WGS) entry which is preliminary data.</text>
</comment>
<evidence type="ECO:0000313" key="1">
    <source>
        <dbReference type="EMBL" id="RAM38321.1"/>
    </source>
</evidence>
<dbReference type="EMBL" id="QLNP01000062">
    <property type="protein sequence ID" value="RAM38321.1"/>
    <property type="molecule type" value="Genomic_DNA"/>
</dbReference>